<gene>
    <name evidence="2" type="ORF">NMOB1V02_LOCUS7608</name>
</gene>
<proteinExistence type="predicted"/>
<dbReference type="EMBL" id="OA883900">
    <property type="protein sequence ID" value="CAD7279944.1"/>
    <property type="molecule type" value="Genomic_DNA"/>
</dbReference>
<keyword evidence="3" id="KW-1185">Reference proteome</keyword>
<sequence>MMTMMVMSTSTSLSNHPTNEAKNSNKSKYTLMSDESEDSIRGPLGKSAIGRILTAEDKDSSFLVLMKPIIQDSTFDTGSDPGCLISERAIVTFYQTLDPASWSFVGDVVGVNATAGKLKSASESDVQVRYTNNSNINKFVGYTNENTADVNSVLKNPLAIVTVTDPFIIGDAVKPIRVSINGPSLVGMEVQGLYSQAVSTVTSEIEAQQINITLTGTACPSSISGFQGTLDPAAVSCLRAGPDVSTNGCLSASLSSGSAIVVRGTNGGNYLVALARNYNCDFSTKSTTIIGSSFAYASHKDQVCGLPGVVCEDAFPTTTTSTSTTTTSTTTTAAATNKSTGEIFEFV</sequence>
<evidence type="ECO:0000313" key="3">
    <source>
        <dbReference type="Proteomes" id="UP000678499"/>
    </source>
</evidence>
<feature type="compositionally biased region" description="Low complexity" evidence="1">
    <location>
        <begin position="1"/>
        <end position="12"/>
    </location>
</feature>
<evidence type="ECO:0000313" key="2">
    <source>
        <dbReference type="EMBL" id="CAD7279944.1"/>
    </source>
</evidence>
<name>A0A7R9GEX2_9CRUS</name>
<dbReference type="EMBL" id="CAJPEX010001863">
    <property type="protein sequence ID" value="CAG0920096.1"/>
    <property type="molecule type" value="Genomic_DNA"/>
</dbReference>
<organism evidence="2">
    <name type="scientific">Notodromas monacha</name>
    <dbReference type="NCBI Taxonomy" id="399045"/>
    <lineage>
        <taxon>Eukaryota</taxon>
        <taxon>Metazoa</taxon>
        <taxon>Ecdysozoa</taxon>
        <taxon>Arthropoda</taxon>
        <taxon>Crustacea</taxon>
        <taxon>Oligostraca</taxon>
        <taxon>Ostracoda</taxon>
        <taxon>Podocopa</taxon>
        <taxon>Podocopida</taxon>
        <taxon>Cypridocopina</taxon>
        <taxon>Cypridoidea</taxon>
        <taxon>Cyprididae</taxon>
        <taxon>Notodromas</taxon>
    </lineage>
</organism>
<dbReference type="Proteomes" id="UP000678499">
    <property type="component" value="Unassembled WGS sequence"/>
</dbReference>
<dbReference type="AlphaFoldDB" id="A0A7R9GEX2"/>
<evidence type="ECO:0000256" key="1">
    <source>
        <dbReference type="SAM" id="MobiDB-lite"/>
    </source>
</evidence>
<feature type="region of interest" description="Disordered" evidence="1">
    <location>
        <begin position="1"/>
        <end position="27"/>
    </location>
</feature>
<protein>
    <submittedName>
        <fullName evidence="2">Uncharacterized protein</fullName>
    </submittedName>
</protein>
<accession>A0A7R9GEX2</accession>
<feature type="compositionally biased region" description="Polar residues" evidence="1">
    <location>
        <begin position="13"/>
        <end position="27"/>
    </location>
</feature>
<reference evidence="2" key="1">
    <citation type="submission" date="2020-11" db="EMBL/GenBank/DDBJ databases">
        <authorList>
            <person name="Tran Van P."/>
        </authorList>
    </citation>
    <scope>NUCLEOTIDE SEQUENCE</scope>
</reference>